<dbReference type="GO" id="GO:0005634">
    <property type="term" value="C:nucleus"/>
    <property type="evidence" value="ECO:0007669"/>
    <property type="project" value="UniProtKB-SubCell"/>
</dbReference>
<evidence type="ECO:0000256" key="7">
    <source>
        <dbReference type="ARBA" id="ARBA00023212"/>
    </source>
</evidence>
<dbReference type="EMBL" id="OC316982">
    <property type="protein sequence ID" value="CAD7394494.1"/>
    <property type="molecule type" value="Genomic_DNA"/>
</dbReference>
<feature type="compositionally biased region" description="Basic and acidic residues" evidence="10">
    <location>
        <begin position="123"/>
        <end position="132"/>
    </location>
</feature>
<comment type="function">
    <text evidence="9">Microtubule-binding protein that negatively regulates centriole duplication. Binds to and stabilizes microtubules.</text>
</comment>
<sequence>MSEVGGSDDSIDTGVTVERARSEERGGPRVRPSRRSKSEGPPELKPGTGPGAGSATVQYRLQLMKVASPPARAGRVVRSDSDPTEDMVMTSYPTTAPPAGPISNAITRINTEYRLQFAWPKGDQGRPPRSEDVQDGGASGPPRKSLSMGALRPSGTLVPVHKKPVLDIDRGDEGGSELEPLVRPDLENGPLGIEIGELYGEEKIQDEMSSKGEKSRRRKEFKTEYKKKFRPFSQYDYVEGKFQKKKESESVSLPFAFAELPQGDSWYREVLELRRKAGEYKVSLLQNHIHRKEIGNDWL</sequence>
<feature type="compositionally biased region" description="Basic and acidic residues" evidence="10">
    <location>
        <begin position="18"/>
        <end position="27"/>
    </location>
</feature>
<dbReference type="Pfam" id="PF15501">
    <property type="entry name" value="MDM1"/>
    <property type="match status" value="1"/>
</dbReference>
<keyword evidence="6" id="KW-0493">Microtubule</keyword>
<evidence type="ECO:0000256" key="4">
    <source>
        <dbReference type="ARBA" id="ARBA00013508"/>
    </source>
</evidence>
<comment type="similarity">
    <text evidence="3">Belongs to the MDM1 family.</text>
</comment>
<organism evidence="11">
    <name type="scientific">Timema cristinae</name>
    <name type="common">Walking stick</name>
    <dbReference type="NCBI Taxonomy" id="61476"/>
    <lineage>
        <taxon>Eukaryota</taxon>
        <taxon>Metazoa</taxon>
        <taxon>Ecdysozoa</taxon>
        <taxon>Arthropoda</taxon>
        <taxon>Hexapoda</taxon>
        <taxon>Insecta</taxon>
        <taxon>Pterygota</taxon>
        <taxon>Neoptera</taxon>
        <taxon>Polyneoptera</taxon>
        <taxon>Phasmatodea</taxon>
        <taxon>Timematodea</taxon>
        <taxon>Timematoidea</taxon>
        <taxon>Timematidae</taxon>
        <taxon>Timema</taxon>
    </lineage>
</organism>
<evidence type="ECO:0000256" key="5">
    <source>
        <dbReference type="ARBA" id="ARBA00022490"/>
    </source>
</evidence>
<evidence type="ECO:0000256" key="1">
    <source>
        <dbReference type="ARBA" id="ARBA00004114"/>
    </source>
</evidence>
<proteinExistence type="inferred from homology"/>
<dbReference type="GO" id="GO:0046600">
    <property type="term" value="P:negative regulation of centriole replication"/>
    <property type="evidence" value="ECO:0007669"/>
    <property type="project" value="InterPro"/>
</dbReference>
<reference evidence="11" key="1">
    <citation type="submission" date="2020-11" db="EMBL/GenBank/DDBJ databases">
        <authorList>
            <person name="Tran Van P."/>
        </authorList>
    </citation>
    <scope>NUCLEOTIDE SEQUENCE</scope>
</reference>
<keyword evidence="5" id="KW-0963">Cytoplasm</keyword>
<accession>A0A7R9CGW8</accession>
<comment type="subcellular location">
    <subcellularLocation>
        <location evidence="1">Cytoplasm</location>
        <location evidence="1">Cytoskeleton</location>
        <location evidence="1">Microtubule organizing center</location>
        <location evidence="1">Centrosome</location>
        <location evidence="1">Centriole</location>
    </subcellularLocation>
    <subcellularLocation>
        <location evidence="2">Nucleus</location>
    </subcellularLocation>
</comment>
<dbReference type="GO" id="GO:0008017">
    <property type="term" value="F:microtubule binding"/>
    <property type="evidence" value="ECO:0007669"/>
    <property type="project" value="InterPro"/>
</dbReference>
<feature type="compositionally biased region" description="Basic and acidic residues" evidence="10">
    <location>
        <begin position="164"/>
        <end position="173"/>
    </location>
</feature>
<evidence type="ECO:0000313" key="11">
    <source>
        <dbReference type="EMBL" id="CAD7394494.1"/>
    </source>
</evidence>
<evidence type="ECO:0000256" key="6">
    <source>
        <dbReference type="ARBA" id="ARBA00022701"/>
    </source>
</evidence>
<dbReference type="PANTHER" id="PTHR32078">
    <property type="entry name" value="NUCLEAR PROTEIN MDM1"/>
    <property type="match status" value="1"/>
</dbReference>
<dbReference type="GO" id="GO:0005874">
    <property type="term" value="C:microtubule"/>
    <property type="evidence" value="ECO:0007669"/>
    <property type="project" value="UniProtKB-KW"/>
</dbReference>
<evidence type="ECO:0000256" key="9">
    <source>
        <dbReference type="ARBA" id="ARBA00045771"/>
    </source>
</evidence>
<dbReference type="GO" id="GO:0005814">
    <property type="term" value="C:centriole"/>
    <property type="evidence" value="ECO:0007669"/>
    <property type="project" value="UniProtKB-SubCell"/>
</dbReference>
<dbReference type="PANTHER" id="PTHR32078:SF1">
    <property type="entry name" value="NUCLEAR PROTEIN MDM1"/>
    <property type="match status" value="1"/>
</dbReference>
<evidence type="ECO:0000256" key="8">
    <source>
        <dbReference type="ARBA" id="ARBA00023242"/>
    </source>
</evidence>
<feature type="region of interest" description="Disordered" evidence="10">
    <location>
        <begin position="1"/>
        <end position="103"/>
    </location>
</feature>
<evidence type="ECO:0000256" key="10">
    <source>
        <dbReference type="SAM" id="MobiDB-lite"/>
    </source>
</evidence>
<keyword evidence="7" id="KW-0206">Cytoskeleton</keyword>
<evidence type="ECO:0000256" key="2">
    <source>
        <dbReference type="ARBA" id="ARBA00004123"/>
    </source>
</evidence>
<name>A0A7R9CGW8_TIMCR</name>
<dbReference type="AlphaFoldDB" id="A0A7R9CGW8"/>
<evidence type="ECO:0000256" key="3">
    <source>
        <dbReference type="ARBA" id="ARBA00010494"/>
    </source>
</evidence>
<dbReference type="InterPro" id="IPR029136">
    <property type="entry name" value="MDM1"/>
</dbReference>
<feature type="region of interest" description="Disordered" evidence="10">
    <location>
        <begin position="116"/>
        <end position="189"/>
    </location>
</feature>
<protein>
    <recommendedName>
        <fullName evidence="4">Nuclear protein MDM1</fullName>
    </recommendedName>
</protein>
<gene>
    <name evidence="11" type="ORF">TCEB3V08_LOCUS2419</name>
</gene>
<keyword evidence="8" id="KW-0539">Nucleus</keyword>